<evidence type="ECO:0000256" key="6">
    <source>
        <dbReference type="ARBA" id="ARBA00023125"/>
    </source>
</evidence>
<dbReference type="SUPFAM" id="SSF46894">
    <property type="entry name" value="C-terminal effector domain of the bipartite response regulators"/>
    <property type="match status" value="1"/>
</dbReference>
<keyword evidence="5" id="KW-0805">Transcription regulation</keyword>
<evidence type="ECO:0000256" key="7">
    <source>
        <dbReference type="ARBA" id="ARBA00023163"/>
    </source>
</evidence>
<dbReference type="Gene3D" id="1.10.10.10">
    <property type="entry name" value="Winged helix-like DNA-binding domain superfamily/Winged helix DNA-binding domain"/>
    <property type="match status" value="1"/>
</dbReference>
<dbReference type="FunFam" id="1.10.10.10:FF:000099">
    <property type="entry name" value="Two-component system response regulator TorR"/>
    <property type="match status" value="1"/>
</dbReference>
<proteinExistence type="predicted"/>
<accession>A0AA37SDZ5</accession>
<dbReference type="Pfam" id="PF00486">
    <property type="entry name" value="Trans_reg_C"/>
    <property type="match status" value="1"/>
</dbReference>
<evidence type="ECO:0000259" key="10">
    <source>
        <dbReference type="PROSITE" id="PS50110"/>
    </source>
</evidence>
<feature type="DNA-binding region" description="OmpR/PhoB-type" evidence="9">
    <location>
        <begin position="180"/>
        <end position="280"/>
    </location>
</feature>
<name>A0AA37SDZ5_9GAMM</name>
<dbReference type="GO" id="GO:0005829">
    <property type="term" value="C:cytosol"/>
    <property type="evidence" value="ECO:0007669"/>
    <property type="project" value="TreeGrafter"/>
</dbReference>
<keyword evidence="4" id="KW-0902">Two-component regulatory system</keyword>
<dbReference type="AlphaFoldDB" id="A0AA37SDZ5"/>
<dbReference type="PANTHER" id="PTHR48111">
    <property type="entry name" value="REGULATOR OF RPOS"/>
    <property type="match status" value="1"/>
</dbReference>
<evidence type="ECO:0000313" key="12">
    <source>
        <dbReference type="EMBL" id="GLQ32796.1"/>
    </source>
</evidence>
<dbReference type="InterPro" id="IPR011006">
    <property type="entry name" value="CheY-like_superfamily"/>
</dbReference>
<organism evidence="12 13">
    <name type="scientific">Litoribrevibacter albus</name>
    <dbReference type="NCBI Taxonomy" id="1473156"/>
    <lineage>
        <taxon>Bacteria</taxon>
        <taxon>Pseudomonadati</taxon>
        <taxon>Pseudomonadota</taxon>
        <taxon>Gammaproteobacteria</taxon>
        <taxon>Oceanospirillales</taxon>
        <taxon>Oceanospirillaceae</taxon>
        <taxon>Litoribrevibacter</taxon>
    </lineage>
</organism>
<dbReference type="InterPro" id="IPR016032">
    <property type="entry name" value="Sig_transdc_resp-reg_C-effctor"/>
</dbReference>
<protein>
    <submittedName>
        <fullName evidence="12">DNA-binding response regulator</fullName>
    </submittedName>
</protein>
<dbReference type="GO" id="GO:0000156">
    <property type="term" value="F:phosphorelay response regulator activity"/>
    <property type="evidence" value="ECO:0007669"/>
    <property type="project" value="TreeGrafter"/>
</dbReference>
<dbReference type="InterPro" id="IPR001867">
    <property type="entry name" value="OmpR/PhoB-type_DNA-bd"/>
</dbReference>
<evidence type="ECO:0000256" key="9">
    <source>
        <dbReference type="PROSITE-ProRule" id="PRU01091"/>
    </source>
</evidence>
<evidence type="ECO:0000256" key="1">
    <source>
        <dbReference type="ARBA" id="ARBA00004496"/>
    </source>
</evidence>
<dbReference type="SMART" id="SM00862">
    <property type="entry name" value="Trans_reg_C"/>
    <property type="match status" value="1"/>
</dbReference>
<evidence type="ECO:0000313" key="13">
    <source>
        <dbReference type="Proteomes" id="UP001161389"/>
    </source>
</evidence>
<dbReference type="GO" id="GO:0000976">
    <property type="term" value="F:transcription cis-regulatory region binding"/>
    <property type="evidence" value="ECO:0007669"/>
    <property type="project" value="TreeGrafter"/>
</dbReference>
<dbReference type="InterPro" id="IPR036388">
    <property type="entry name" value="WH-like_DNA-bd_sf"/>
</dbReference>
<dbReference type="SMART" id="SM00448">
    <property type="entry name" value="REC"/>
    <property type="match status" value="1"/>
</dbReference>
<keyword evidence="2" id="KW-0963">Cytoplasm</keyword>
<dbReference type="PROSITE" id="PS50110">
    <property type="entry name" value="RESPONSE_REGULATORY"/>
    <property type="match status" value="1"/>
</dbReference>
<dbReference type="GO" id="GO:0032993">
    <property type="term" value="C:protein-DNA complex"/>
    <property type="evidence" value="ECO:0007669"/>
    <property type="project" value="TreeGrafter"/>
</dbReference>
<gene>
    <name evidence="12" type="ORF">GCM10007876_32750</name>
</gene>
<evidence type="ECO:0000256" key="5">
    <source>
        <dbReference type="ARBA" id="ARBA00023015"/>
    </source>
</evidence>
<feature type="modified residue" description="4-aspartylphosphate" evidence="8">
    <location>
        <position position="69"/>
    </location>
</feature>
<evidence type="ECO:0000256" key="2">
    <source>
        <dbReference type="ARBA" id="ARBA00022490"/>
    </source>
</evidence>
<dbReference type="EMBL" id="BSNM01000016">
    <property type="protein sequence ID" value="GLQ32796.1"/>
    <property type="molecule type" value="Genomic_DNA"/>
</dbReference>
<evidence type="ECO:0000256" key="8">
    <source>
        <dbReference type="PROSITE-ProRule" id="PRU00169"/>
    </source>
</evidence>
<evidence type="ECO:0000259" key="11">
    <source>
        <dbReference type="PROSITE" id="PS51755"/>
    </source>
</evidence>
<feature type="domain" description="Response regulatory" evidence="10">
    <location>
        <begin position="20"/>
        <end position="133"/>
    </location>
</feature>
<dbReference type="PANTHER" id="PTHR48111:SF47">
    <property type="entry name" value="TRANSCRIPTIONAL REGULATORY PROTEIN RSTA"/>
    <property type="match status" value="1"/>
</dbReference>
<evidence type="ECO:0000256" key="4">
    <source>
        <dbReference type="ARBA" id="ARBA00023012"/>
    </source>
</evidence>
<evidence type="ECO:0000256" key="3">
    <source>
        <dbReference type="ARBA" id="ARBA00022553"/>
    </source>
</evidence>
<dbReference type="InterPro" id="IPR039420">
    <property type="entry name" value="WalR-like"/>
</dbReference>
<keyword evidence="13" id="KW-1185">Reference proteome</keyword>
<keyword evidence="7" id="KW-0804">Transcription</keyword>
<dbReference type="Gene3D" id="6.10.250.690">
    <property type="match status" value="1"/>
</dbReference>
<feature type="domain" description="OmpR/PhoB-type" evidence="11">
    <location>
        <begin position="180"/>
        <end position="280"/>
    </location>
</feature>
<comment type="caution">
    <text evidence="12">The sequence shown here is derived from an EMBL/GenBank/DDBJ whole genome shotgun (WGS) entry which is preliminary data.</text>
</comment>
<dbReference type="GO" id="GO:0006355">
    <property type="term" value="P:regulation of DNA-templated transcription"/>
    <property type="evidence" value="ECO:0007669"/>
    <property type="project" value="InterPro"/>
</dbReference>
<keyword evidence="3 8" id="KW-0597">Phosphoprotein</keyword>
<dbReference type="Pfam" id="PF00072">
    <property type="entry name" value="Response_reg"/>
    <property type="match status" value="1"/>
</dbReference>
<dbReference type="Gene3D" id="3.40.50.2300">
    <property type="match status" value="1"/>
</dbReference>
<reference evidence="12" key="2">
    <citation type="submission" date="2023-01" db="EMBL/GenBank/DDBJ databases">
        <title>Draft genome sequence of Litoribrevibacter albus strain NBRC 110071.</title>
        <authorList>
            <person name="Sun Q."/>
            <person name="Mori K."/>
        </authorList>
    </citation>
    <scope>NUCLEOTIDE SEQUENCE</scope>
    <source>
        <strain evidence="12">NBRC 110071</strain>
    </source>
</reference>
<sequence length="285" mass="31621">MPRNKKISMDNFALDTPSYRLLLVEDDQELAGLICEFLIKSGFDVTHLSHGGDAVHYIQQHAPDLVILDVMLPGLSGMEVCKQVRPFFYQPILMLTALDEDMDQMLGLELGADDYVIKPVKPRLLLSRICALLRRVETDRQVAQGVISTNTSHMAEDSVSAPVLGARSSTAGSLVNGRLINEGSVNERLVIDLSARSVMCCQASVHLTTAEFDLLVLLAEHQGQIVSRDDIVRNLRGFDYDGLDRSIDRRISRVRKKLGDNPSEPVIIKTIRGKGYLLSLPAEIR</sequence>
<reference evidence="12" key="1">
    <citation type="journal article" date="2014" name="Int. J. Syst. Evol. Microbiol.">
        <title>Complete genome sequence of Corynebacterium casei LMG S-19264T (=DSM 44701T), isolated from a smear-ripened cheese.</title>
        <authorList>
            <consortium name="US DOE Joint Genome Institute (JGI-PGF)"/>
            <person name="Walter F."/>
            <person name="Albersmeier A."/>
            <person name="Kalinowski J."/>
            <person name="Ruckert C."/>
        </authorList>
    </citation>
    <scope>NUCLEOTIDE SEQUENCE</scope>
    <source>
        <strain evidence="12">NBRC 110071</strain>
    </source>
</reference>
<dbReference type="InterPro" id="IPR001789">
    <property type="entry name" value="Sig_transdc_resp-reg_receiver"/>
</dbReference>
<dbReference type="PROSITE" id="PS51755">
    <property type="entry name" value="OMPR_PHOB"/>
    <property type="match status" value="1"/>
</dbReference>
<dbReference type="SUPFAM" id="SSF52172">
    <property type="entry name" value="CheY-like"/>
    <property type="match status" value="1"/>
</dbReference>
<keyword evidence="6 9" id="KW-0238">DNA-binding</keyword>
<dbReference type="Proteomes" id="UP001161389">
    <property type="component" value="Unassembled WGS sequence"/>
</dbReference>
<comment type="subcellular location">
    <subcellularLocation>
        <location evidence="1">Cytoplasm</location>
    </subcellularLocation>
</comment>
<dbReference type="CDD" id="cd00383">
    <property type="entry name" value="trans_reg_C"/>
    <property type="match status" value="1"/>
</dbReference>